<feature type="domain" description="HTH cro/C1-type" evidence="1">
    <location>
        <begin position="1"/>
        <end position="47"/>
    </location>
</feature>
<dbReference type="InterPro" id="IPR010982">
    <property type="entry name" value="Lambda_DNA-bd_dom_sf"/>
</dbReference>
<gene>
    <name evidence="2" type="ORF">KSZ_32290</name>
</gene>
<name>A0ABQ3VHX0_9CHLR</name>
<dbReference type="EMBL" id="BNJJ01000008">
    <property type="protein sequence ID" value="GHO85223.1"/>
    <property type="molecule type" value="Genomic_DNA"/>
</dbReference>
<dbReference type="Pfam" id="PF13443">
    <property type="entry name" value="HTH_26"/>
    <property type="match status" value="1"/>
</dbReference>
<dbReference type="Gene3D" id="1.10.260.40">
    <property type="entry name" value="lambda repressor-like DNA-binding domains"/>
    <property type="match status" value="1"/>
</dbReference>
<dbReference type="PANTHER" id="PTHR37301">
    <property type="entry name" value="DNA-BINDING PROTEIN-RELATED"/>
    <property type="match status" value="1"/>
</dbReference>
<comment type="caution">
    <text evidence="2">The sequence shown here is derived from an EMBL/GenBank/DDBJ whole genome shotgun (WGS) entry which is preliminary data.</text>
</comment>
<organism evidence="2 3">
    <name type="scientific">Dictyobacter formicarum</name>
    <dbReference type="NCBI Taxonomy" id="2778368"/>
    <lineage>
        <taxon>Bacteria</taxon>
        <taxon>Bacillati</taxon>
        <taxon>Chloroflexota</taxon>
        <taxon>Ktedonobacteria</taxon>
        <taxon>Ktedonobacterales</taxon>
        <taxon>Dictyobacteraceae</taxon>
        <taxon>Dictyobacter</taxon>
    </lineage>
</organism>
<dbReference type="Proteomes" id="UP000635565">
    <property type="component" value="Unassembled WGS sequence"/>
</dbReference>
<protein>
    <recommendedName>
        <fullName evidence="1">HTH cro/C1-type domain-containing protein</fullName>
    </recommendedName>
</protein>
<dbReference type="PROSITE" id="PS50943">
    <property type="entry name" value="HTH_CROC1"/>
    <property type="match status" value="1"/>
</dbReference>
<evidence type="ECO:0000313" key="3">
    <source>
        <dbReference type="Proteomes" id="UP000635565"/>
    </source>
</evidence>
<accession>A0ABQ3VHX0</accession>
<sequence>MKMAELSRKTGISKNALSLLYYEKTDSIRFETLAKLCDALNCQVSDLLEYIPEDKQESPEPPTK</sequence>
<evidence type="ECO:0000259" key="1">
    <source>
        <dbReference type="PROSITE" id="PS50943"/>
    </source>
</evidence>
<dbReference type="SUPFAM" id="SSF47413">
    <property type="entry name" value="lambda repressor-like DNA-binding domains"/>
    <property type="match status" value="1"/>
</dbReference>
<proteinExistence type="predicted"/>
<dbReference type="CDD" id="cd00093">
    <property type="entry name" value="HTH_XRE"/>
    <property type="match status" value="1"/>
</dbReference>
<dbReference type="PANTHER" id="PTHR37301:SF1">
    <property type="entry name" value="DNA-BINDING PROTEIN"/>
    <property type="match status" value="1"/>
</dbReference>
<keyword evidence="3" id="KW-1185">Reference proteome</keyword>
<reference evidence="2 3" key="1">
    <citation type="journal article" date="2021" name="Int. J. Syst. Evol. Microbiol.">
        <title>Reticulibacter mediterranei gen. nov., sp. nov., within the new family Reticulibacteraceae fam. nov., and Ktedonospora formicarum gen. nov., sp. nov., Ktedonobacter robiniae sp. nov., Dictyobacter formicarum sp. nov. and Dictyobacter arantiisoli sp. nov., belonging to the class Ktedonobacteria.</title>
        <authorList>
            <person name="Yabe S."/>
            <person name="Zheng Y."/>
            <person name="Wang C.M."/>
            <person name="Sakai Y."/>
            <person name="Abe K."/>
            <person name="Yokota A."/>
            <person name="Donadio S."/>
            <person name="Cavaletti L."/>
            <person name="Monciardini P."/>
        </authorList>
    </citation>
    <scope>NUCLEOTIDE SEQUENCE [LARGE SCALE GENOMIC DNA]</scope>
    <source>
        <strain evidence="2 3">SOSP1-9</strain>
    </source>
</reference>
<evidence type="ECO:0000313" key="2">
    <source>
        <dbReference type="EMBL" id="GHO85223.1"/>
    </source>
</evidence>
<dbReference type="InterPro" id="IPR001387">
    <property type="entry name" value="Cro/C1-type_HTH"/>
</dbReference>